<dbReference type="Pfam" id="PF12796">
    <property type="entry name" value="Ank_2"/>
    <property type="match status" value="1"/>
</dbReference>
<keyword evidence="7" id="KW-1185">Reference proteome</keyword>
<evidence type="ECO:0000256" key="4">
    <source>
        <dbReference type="SAM" id="MobiDB-lite"/>
    </source>
</evidence>
<feature type="compositionally biased region" description="Basic and acidic residues" evidence="4">
    <location>
        <begin position="295"/>
        <end position="308"/>
    </location>
</feature>
<dbReference type="GO" id="GO:0004842">
    <property type="term" value="F:ubiquitin-protein transferase activity"/>
    <property type="evidence" value="ECO:0007669"/>
    <property type="project" value="TreeGrafter"/>
</dbReference>
<proteinExistence type="predicted"/>
<dbReference type="GO" id="GO:0085020">
    <property type="term" value="P:protein K6-linked ubiquitination"/>
    <property type="evidence" value="ECO:0007669"/>
    <property type="project" value="TreeGrafter"/>
</dbReference>
<evidence type="ECO:0000313" key="6">
    <source>
        <dbReference type="EMBL" id="DBA19970.1"/>
    </source>
</evidence>
<dbReference type="Gene3D" id="3.30.40.10">
    <property type="entry name" value="Zinc/RING finger domain, C3HC4 (zinc finger)"/>
    <property type="match status" value="1"/>
</dbReference>
<dbReference type="SUPFAM" id="SSF57850">
    <property type="entry name" value="RING/U-box"/>
    <property type="match status" value="1"/>
</dbReference>
<dbReference type="CDD" id="cd17720">
    <property type="entry name" value="BRCT_Bard1_rpt2"/>
    <property type="match status" value="1"/>
</dbReference>
<dbReference type="GO" id="GO:0070531">
    <property type="term" value="C:BRCA1-A complex"/>
    <property type="evidence" value="ECO:0007669"/>
    <property type="project" value="TreeGrafter"/>
</dbReference>
<evidence type="ECO:0000313" key="7">
    <source>
        <dbReference type="Proteomes" id="UP001181693"/>
    </source>
</evidence>
<gene>
    <name evidence="6" type="ORF">GDO54_015714</name>
</gene>
<dbReference type="InterPro" id="IPR036770">
    <property type="entry name" value="Ankyrin_rpt-contain_sf"/>
</dbReference>
<dbReference type="SUPFAM" id="SSF52113">
    <property type="entry name" value="BRCT domain"/>
    <property type="match status" value="2"/>
</dbReference>
<dbReference type="GO" id="GO:0031436">
    <property type="term" value="C:BRCA1-BARD1 complex"/>
    <property type="evidence" value="ECO:0007669"/>
    <property type="project" value="TreeGrafter"/>
</dbReference>
<dbReference type="InterPro" id="IPR039503">
    <property type="entry name" value="BARD1_Znf-RING"/>
</dbReference>
<reference evidence="6" key="1">
    <citation type="thesis" date="2020" institute="ProQuest LLC" country="789 East Eisenhower Parkway, Ann Arbor, MI, USA">
        <title>Comparative Genomics and Chromosome Evolution.</title>
        <authorList>
            <person name="Mudd A.B."/>
        </authorList>
    </citation>
    <scope>NUCLEOTIDE SEQUENCE</scope>
    <source>
        <strain evidence="6">1538</strain>
        <tissue evidence="6">Blood</tissue>
    </source>
</reference>
<dbReference type="PROSITE" id="PS50088">
    <property type="entry name" value="ANK_REPEAT"/>
    <property type="match status" value="3"/>
</dbReference>
<dbReference type="PROSITE" id="PS50172">
    <property type="entry name" value="BRCT"/>
    <property type="match status" value="2"/>
</dbReference>
<dbReference type="Pfam" id="PF16589">
    <property type="entry name" value="BRCT_2"/>
    <property type="match status" value="1"/>
</dbReference>
<protein>
    <recommendedName>
        <fullName evidence="5">BRCT domain-containing protein</fullName>
    </recommendedName>
</protein>
<dbReference type="InterPro" id="IPR001357">
    <property type="entry name" value="BRCT_dom"/>
</dbReference>
<dbReference type="PRINTS" id="PR01415">
    <property type="entry name" value="ANKYRIN"/>
</dbReference>
<evidence type="ECO:0000256" key="3">
    <source>
        <dbReference type="PROSITE-ProRule" id="PRU00023"/>
    </source>
</evidence>
<evidence type="ECO:0000256" key="1">
    <source>
        <dbReference type="ARBA" id="ARBA00022737"/>
    </source>
</evidence>
<dbReference type="InterPro" id="IPR036420">
    <property type="entry name" value="BRCT_dom_sf"/>
</dbReference>
<feature type="repeat" description="ANK" evidence="3">
    <location>
        <begin position="432"/>
        <end position="464"/>
    </location>
</feature>
<dbReference type="Pfam" id="PF00533">
    <property type="entry name" value="BRCT"/>
    <property type="match status" value="1"/>
</dbReference>
<dbReference type="InterPro" id="IPR002110">
    <property type="entry name" value="Ankyrin_rpt"/>
</dbReference>
<dbReference type="PANTHER" id="PTHR24171">
    <property type="entry name" value="ANKYRIN REPEAT DOMAIN-CONTAINING PROTEIN 39-RELATED"/>
    <property type="match status" value="1"/>
</dbReference>
<feature type="domain" description="BRCT" evidence="5">
    <location>
        <begin position="673"/>
        <end position="784"/>
    </location>
</feature>
<feature type="compositionally biased region" description="Basic and acidic residues" evidence="4">
    <location>
        <begin position="373"/>
        <end position="385"/>
    </location>
</feature>
<keyword evidence="2 3" id="KW-0040">ANK repeat</keyword>
<feature type="domain" description="BRCT" evidence="5">
    <location>
        <begin position="567"/>
        <end position="659"/>
    </location>
</feature>
<feature type="compositionally biased region" description="Basic and acidic residues" evidence="4">
    <location>
        <begin position="336"/>
        <end position="349"/>
    </location>
</feature>
<dbReference type="SUPFAM" id="SSF48403">
    <property type="entry name" value="Ankyrin repeat"/>
    <property type="match status" value="1"/>
</dbReference>
<dbReference type="SMART" id="SM00248">
    <property type="entry name" value="ANK"/>
    <property type="match status" value="3"/>
</dbReference>
<comment type="caution">
    <text evidence="6">The sequence shown here is derived from an EMBL/GenBank/DDBJ whole genome shotgun (WGS) entry which is preliminary data.</text>
</comment>
<dbReference type="EMBL" id="DYDO01000008">
    <property type="protein sequence ID" value="DBA19970.1"/>
    <property type="molecule type" value="Genomic_DNA"/>
</dbReference>
<feature type="repeat" description="ANK" evidence="3">
    <location>
        <begin position="498"/>
        <end position="530"/>
    </location>
</feature>
<evidence type="ECO:0000256" key="2">
    <source>
        <dbReference type="ARBA" id="ARBA00023043"/>
    </source>
</evidence>
<dbReference type="Gene3D" id="3.40.50.10190">
    <property type="entry name" value="BRCT domain"/>
    <property type="match status" value="2"/>
</dbReference>
<feature type="compositionally biased region" description="Polar residues" evidence="4">
    <location>
        <begin position="322"/>
        <end position="333"/>
    </location>
</feature>
<dbReference type="CDD" id="cd17734">
    <property type="entry name" value="BRCT_Bard1_rpt1"/>
    <property type="match status" value="1"/>
</dbReference>
<feature type="region of interest" description="Disordered" evidence="4">
    <location>
        <begin position="169"/>
        <end position="189"/>
    </location>
</feature>
<name>A0AAV3A4N0_PYXAD</name>
<feature type="region of interest" description="Disordered" evidence="4">
    <location>
        <begin position="295"/>
        <end position="418"/>
    </location>
</feature>
<dbReference type="Proteomes" id="UP001181693">
    <property type="component" value="Unassembled WGS sequence"/>
</dbReference>
<feature type="repeat" description="ANK" evidence="3">
    <location>
        <begin position="465"/>
        <end position="497"/>
    </location>
</feature>
<feature type="compositionally biased region" description="Low complexity" evidence="4">
    <location>
        <begin position="171"/>
        <end position="180"/>
    </location>
</feature>
<sequence>MQKSHLCTVCSSPLPWQDYCRIARAGLGHVNRKLFFLGPSSINYSIYVPRTCVDGNVGNECPLCHTPAWVKDVQINRQLDNIIQLCSKLNNLLDKGKQGENIMDLCQDASLKQSTTEGGECNKKQIKMRFSPRRGKMRYTLERGDNQQIPLKTEQIPVLETYEFVSSSPTVQSVKKQNSSKPKKNKKKKLEAINQEWGVGAQMQNSDGVNKFDVSKSGRLVSFCTSVTTSPSEKNCGSPMRNSHSKNENCIEEHAEMEFKNNNRLAKVGLMEPQGSLPVSSTNILKTEQDCAYKNDLADKSNPHRYRSDINGGEDEAKNKKSLQNSRQKNVLNVTPKREKKELKRKEHPSVSPVSSTSKRSRKGYLKPQTSPRSEEMCWDKKEIGNSKLEQPEMPSKPSTPSSKNKDRKISQTNASIQMSPSNLLVSKKNIKGETLLHVAAIKGDLMGVEELLKNGANPNVKDNAGWTPLHEACNHGHSDVVRLLIQYQALVNTAGYQNDTPLHDASRNGHVTIVRLLLSHGSSPDAVNIFGLRPVDYAETEEIKLALLQAQKNKEPLVKLPCSVQNRSQRREEAVVLLASGLSTAEKSNLAKLAALLKAEICSNYNSSVTHLIVGEDPMPRTMKCMMGISSGCWILQYAWVKACLESCGREPEEEHEVKGGPHRARLNREQLLPKLLDGCHFYFLGSFKEHKKEDLTELVKAAGGQILIRQPKPDSDVTQTINTVAYHADADSDQRFCTQYIIYDKNSKYVPGKVRQGKVWFAPSNWLIDCITCFQLLPVQQK</sequence>
<dbReference type="SMART" id="SM00292">
    <property type="entry name" value="BRCT"/>
    <property type="match status" value="2"/>
</dbReference>
<dbReference type="PANTHER" id="PTHR24171:SF8">
    <property type="entry name" value="BRCA1-ASSOCIATED RING DOMAIN PROTEIN 1"/>
    <property type="match status" value="1"/>
</dbReference>
<evidence type="ECO:0000259" key="5">
    <source>
        <dbReference type="PROSITE" id="PS50172"/>
    </source>
</evidence>
<dbReference type="AlphaFoldDB" id="A0AAV3A4N0"/>
<accession>A0AAV3A4N0</accession>
<dbReference type="Gene3D" id="1.25.40.20">
    <property type="entry name" value="Ankyrin repeat-containing domain"/>
    <property type="match status" value="1"/>
</dbReference>
<dbReference type="Pfam" id="PF14835">
    <property type="entry name" value="zf-RING_6"/>
    <property type="match status" value="1"/>
</dbReference>
<keyword evidence="1" id="KW-0677">Repeat</keyword>
<dbReference type="InterPro" id="IPR013083">
    <property type="entry name" value="Znf_RING/FYVE/PHD"/>
</dbReference>
<dbReference type="PROSITE" id="PS50297">
    <property type="entry name" value="ANK_REP_REGION"/>
    <property type="match status" value="3"/>
</dbReference>
<organism evidence="6 7">
    <name type="scientific">Pyxicephalus adspersus</name>
    <name type="common">African bullfrog</name>
    <dbReference type="NCBI Taxonomy" id="30357"/>
    <lineage>
        <taxon>Eukaryota</taxon>
        <taxon>Metazoa</taxon>
        <taxon>Chordata</taxon>
        <taxon>Craniata</taxon>
        <taxon>Vertebrata</taxon>
        <taxon>Euteleostomi</taxon>
        <taxon>Amphibia</taxon>
        <taxon>Batrachia</taxon>
        <taxon>Anura</taxon>
        <taxon>Neobatrachia</taxon>
        <taxon>Ranoidea</taxon>
        <taxon>Pyxicephalidae</taxon>
        <taxon>Pyxicephalinae</taxon>
        <taxon>Pyxicephalus</taxon>
    </lineage>
</organism>